<dbReference type="EnsemblPlants" id="ORUFI05G02590.1">
    <property type="protein sequence ID" value="ORUFI05G02590.1"/>
    <property type="gene ID" value="ORUFI05G02590"/>
</dbReference>
<evidence type="ECO:0000313" key="3">
    <source>
        <dbReference type="Proteomes" id="UP000008022"/>
    </source>
</evidence>
<keyword evidence="3" id="KW-1185">Reference proteome</keyword>
<evidence type="ECO:0000256" key="1">
    <source>
        <dbReference type="SAM" id="MobiDB-lite"/>
    </source>
</evidence>
<evidence type="ECO:0000313" key="2">
    <source>
        <dbReference type="EnsemblPlants" id="ORUFI05G02590.1"/>
    </source>
</evidence>
<dbReference type="Proteomes" id="UP000008022">
    <property type="component" value="Unassembled WGS sequence"/>
</dbReference>
<reference evidence="3" key="1">
    <citation type="submission" date="2013-06" db="EMBL/GenBank/DDBJ databases">
        <authorList>
            <person name="Zhao Q."/>
        </authorList>
    </citation>
    <scope>NUCLEOTIDE SEQUENCE</scope>
    <source>
        <strain evidence="3">cv. W1943</strain>
    </source>
</reference>
<feature type="compositionally biased region" description="Basic and acidic residues" evidence="1">
    <location>
        <begin position="217"/>
        <end position="226"/>
    </location>
</feature>
<dbReference type="PANTHER" id="PTHR34451:SF7">
    <property type="entry name" value="PHD FINGER FAMILY PROTEIN"/>
    <property type="match status" value="1"/>
</dbReference>
<dbReference type="AlphaFoldDB" id="A0A0E0PH69"/>
<proteinExistence type="predicted"/>
<dbReference type="Gramene" id="ORUFI05G02590.1">
    <property type="protein sequence ID" value="ORUFI05G02590.1"/>
    <property type="gene ID" value="ORUFI05G02590"/>
</dbReference>
<sequence>MMPTGGYPGHRGCGGDRCGSGRDAWPLHNVRHQGVFCRLCSSCVLLYHPAAFCSACLLLLPPAAAPVAAPPGPVSACSSCGLFVAHHSCVPDPVSFVCPTCADAAVGRVYSYTPAAAAGRRRTMDERAARVLLVAARLAHESISRAAAAAREEADRAAREAAVARKHARELLDAACRAAEAEALEAKKKAEAPVAPAAAPPPPPPQPKKKAPPKSSEASRDRDNKPLKLTATQQPALAFAAAAAAAASSMPLSMPSPMEVDEKPVIEELQGSGDGSLIYDRGSLFGTLQRFASLSSPCVCDVGIGLGWLDRPTSSEQIFQSSNYAFGKASLEAVSGGRLSPQKTVSVGLPKFYNIYRRAKLKNLT</sequence>
<feature type="region of interest" description="Disordered" evidence="1">
    <location>
        <begin position="187"/>
        <end position="226"/>
    </location>
</feature>
<protein>
    <submittedName>
        <fullName evidence="2">Uncharacterized protein</fullName>
    </submittedName>
</protein>
<dbReference type="OMA" id="DAWPLHN"/>
<dbReference type="HOGENOM" id="CLU_064835_0_0_1"/>
<accession>A0A0E0PH69</accession>
<dbReference type="STRING" id="4529.A0A0E0PH69"/>
<organism evidence="2 3">
    <name type="scientific">Oryza rufipogon</name>
    <name type="common">Brownbeard rice</name>
    <name type="synonym">Asian wild rice</name>
    <dbReference type="NCBI Taxonomy" id="4529"/>
    <lineage>
        <taxon>Eukaryota</taxon>
        <taxon>Viridiplantae</taxon>
        <taxon>Streptophyta</taxon>
        <taxon>Embryophyta</taxon>
        <taxon>Tracheophyta</taxon>
        <taxon>Spermatophyta</taxon>
        <taxon>Magnoliopsida</taxon>
        <taxon>Liliopsida</taxon>
        <taxon>Poales</taxon>
        <taxon>Poaceae</taxon>
        <taxon>BOP clade</taxon>
        <taxon>Oryzoideae</taxon>
        <taxon>Oryzeae</taxon>
        <taxon>Oryzinae</taxon>
        <taxon>Oryza</taxon>
    </lineage>
</organism>
<dbReference type="PANTHER" id="PTHR34451">
    <property type="entry name" value="PHD FINGER FAMILY PROTEIN"/>
    <property type="match status" value="1"/>
</dbReference>
<name>A0A0E0PH69_ORYRU</name>
<reference evidence="2" key="2">
    <citation type="submission" date="2015-06" db="UniProtKB">
        <authorList>
            <consortium name="EnsemblPlants"/>
        </authorList>
    </citation>
    <scope>IDENTIFICATION</scope>
</reference>
<dbReference type="eggNOG" id="ENOG502S2BS">
    <property type="taxonomic scope" value="Eukaryota"/>
</dbReference>